<reference evidence="2" key="2">
    <citation type="journal article" date="2023" name="Plants (Basel)">
        <title>Annotation of the Turnera subulata (Passifloraceae) Draft Genome Reveals the S-Locus Evolved after the Divergence of Turneroideae from Passifloroideae in a Stepwise Manner.</title>
        <authorList>
            <person name="Henning P.M."/>
            <person name="Roalson E.H."/>
            <person name="Mir W."/>
            <person name="McCubbin A.G."/>
            <person name="Shore J.S."/>
        </authorList>
    </citation>
    <scope>NUCLEOTIDE SEQUENCE</scope>
    <source>
        <strain evidence="2">F60SS</strain>
    </source>
</reference>
<sequence>MEGATKLMLILAIVLMVSAANVEGGRKLVEKETVDRPQNYMGAFGGTAGFIPSPSGPTLYFGPTGYCSFPGPGCVRINPTLPGGAIGSPP</sequence>
<feature type="signal peptide" evidence="1">
    <location>
        <begin position="1"/>
        <end position="19"/>
    </location>
</feature>
<feature type="chain" id="PRO_5040229714" evidence="1">
    <location>
        <begin position="20"/>
        <end position="90"/>
    </location>
</feature>
<evidence type="ECO:0000313" key="2">
    <source>
        <dbReference type="EMBL" id="KAJ4828356.1"/>
    </source>
</evidence>
<name>A0A9Q0FBM2_9ROSI</name>
<proteinExistence type="predicted"/>
<dbReference type="EMBL" id="JAKUCV010006196">
    <property type="protein sequence ID" value="KAJ4828356.1"/>
    <property type="molecule type" value="Genomic_DNA"/>
</dbReference>
<keyword evidence="1" id="KW-0732">Signal</keyword>
<evidence type="ECO:0000256" key="1">
    <source>
        <dbReference type="SAM" id="SignalP"/>
    </source>
</evidence>
<gene>
    <name evidence="2" type="ORF">Tsubulata_047546</name>
</gene>
<dbReference type="AlphaFoldDB" id="A0A9Q0FBM2"/>
<organism evidence="2 3">
    <name type="scientific">Turnera subulata</name>
    <dbReference type="NCBI Taxonomy" id="218843"/>
    <lineage>
        <taxon>Eukaryota</taxon>
        <taxon>Viridiplantae</taxon>
        <taxon>Streptophyta</taxon>
        <taxon>Embryophyta</taxon>
        <taxon>Tracheophyta</taxon>
        <taxon>Spermatophyta</taxon>
        <taxon>Magnoliopsida</taxon>
        <taxon>eudicotyledons</taxon>
        <taxon>Gunneridae</taxon>
        <taxon>Pentapetalae</taxon>
        <taxon>rosids</taxon>
        <taxon>fabids</taxon>
        <taxon>Malpighiales</taxon>
        <taxon>Passifloraceae</taxon>
        <taxon>Turnera</taxon>
    </lineage>
</organism>
<evidence type="ECO:0000313" key="3">
    <source>
        <dbReference type="Proteomes" id="UP001141552"/>
    </source>
</evidence>
<dbReference type="Proteomes" id="UP001141552">
    <property type="component" value="Unassembled WGS sequence"/>
</dbReference>
<accession>A0A9Q0FBM2</accession>
<reference evidence="2" key="1">
    <citation type="submission" date="2022-02" db="EMBL/GenBank/DDBJ databases">
        <authorList>
            <person name="Henning P.M."/>
            <person name="McCubbin A.G."/>
            <person name="Shore J.S."/>
        </authorList>
    </citation>
    <scope>NUCLEOTIDE SEQUENCE</scope>
    <source>
        <strain evidence="2">F60SS</strain>
        <tissue evidence="2">Leaves</tissue>
    </source>
</reference>
<comment type="caution">
    <text evidence="2">The sequence shown here is derived from an EMBL/GenBank/DDBJ whole genome shotgun (WGS) entry which is preliminary data.</text>
</comment>
<protein>
    <submittedName>
        <fullName evidence="2">Uncharacterized protein</fullName>
    </submittedName>
</protein>
<keyword evidence="3" id="KW-1185">Reference proteome</keyword>
<dbReference type="OrthoDB" id="822663at2759"/>